<feature type="region of interest" description="Disordered" evidence="1">
    <location>
        <begin position="292"/>
        <end position="329"/>
    </location>
</feature>
<evidence type="ECO:0000313" key="3">
    <source>
        <dbReference type="EMBL" id="GHE14124.1"/>
    </source>
</evidence>
<dbReference type="Gene3D" id="3.30.559.10">
    <property type="entry name" value="Chloramphenicol acetyltransferase-like domain"/>
    <property type="match status" value="1"/>
</dbReference>
<name>A0A918YRQ4_9ACTN</name>
<evidence type="ECO:0000313" key="4">
    <source>
        <dbReference type="Proteomes" id="UP000655443"/>
    </source>
</evidence>
<dbReference type="Proteomes" id="UP000655443">
    <property type="component" value="Unassembled WGS sequence"/>
</dbReference>
<accession>A0A918YRQ4</accession>
<sequence length="696" mass="73147">MNDGRPAAVCAVIDPERGANGSLELHGPLDTARFHHALHRIAEIRPGTRQPGLRLLRHGPDLHTVELPGEGGASAPYPVGLLADLLTAAPEPDLDDRGDAGPATGPAGRPCGTLPRTQPVTPLQRQRLTDALARPDHQVEQIVWRWYGPLDTARFQAAWHAVGERESVLRTAFVWDPRPRAVVFECGDTDVVRHRHGTMIRRAALLARERARAFDLRRPGALRVALLDSAPADGAAPFTDVLVTYHRALLDSWSVRLLMRECCRAYLADGVLPGGERRPDLGDCARWLGAQDPGPADGLRRPPAHRPAASAEPRSGPAGPLGSGGSGVLRTTLSPDRSAALTHWAARWGVAESSVLQAVWAMLLYRGSAAAPGPETVGFGLDFPGRGLLLEGIEGIPGPFENALPVTVALDATTGLPGLLRDLRDLAMDMASYEWASAGDPAPGGDAGARAGGLLAFDCGPRPEAAYGEALTAHGIRLEEQEAAGSPAGYALRLRAGHDAHRGLVLTCVYDRELVDDGAARTLLAHTARLLRLLPGVATAATTVGDVLAWLPDTATPRVPDGPVARDTAPLVALRGATAPTAATVCLIDVPGAPRTGHWELVRHYRGPEALAALRPTADEDAGQARTLGGLARSHGRLVLGGYSGAGALACELARRLTGLGVRPPLVVVGGSYDDPHGPRDLANALRRASASAALN</sequence>
<dbReference type="SUPFAM" id="SSF52777">
    <property type="entry name" value="CoA-dependent acyltransferases"/>
    <property type="match status" value="2"/>
</dbReference>
<dbReference type="PANTHER" id="PTHR45527:SF1">
    <property type="entry name" value="FATTY ACID SYNTHASE"/>
    <property type="match status" value="1"/>
</dbReference>
<organism evidence="3 4">
    <name type="scientific">Streptomyces alanosinicus</name>
    <dbReference type="NCBI Taxonomy" id="68171"/>
    <lineage>
        <taxon>Bacteria</taxon>
        <taxon>Bacillati</taxon>
        <taxon>Actinomycetota</taxon>
        <taxon>Actinomycetes</taxon>
        <taxon>Kitasatosporales</taxon>
        <taxon>Streptomycetaceae</taxon>
        <taxon>Streptomyces</taxon>
    </lineage>
</organism>
<dbReference type="InterPro" id="IPR001242">
    <property type="entry name" value="Condensation_dom"/>
</dbReference>
<proteinExistence type="predicted"/>
<reference evidence="3" key="1">
    <citation type="journal article" date="2014" name="Int. J. Syst. Evol. Microbiol.">
        <title>Complete genome sequence of Corynebacterium casei LMG S-19264T (=DSM 44701T), isolated from a smear-ripened cheese.</title>
        <authorList>
            <consortium name="US DOE Joint Genome Institute (JGI-PGF)"/>
            <person name="Walter F."/>
            <person name="Albersmeier A."/>
            <person name="Kalinowski J."/>
            <person name="Ruckert C."/>
        </authorList>
    </citation>
    <scope>NUCLEOTIDE SEQUENCE</scope>
    <source>
        <strain evidence="3">JCM 4714</strain>
    </source>
</reference>
<dbReference type="AlphaFoldDB" id="A0A918YRQ4"/>
<dbReference type="GO" id="GO:0005737">
    <property type="term" value="C:cytoplasm"/>
    <property type="evidence" value="ECO:0007669"/>
    <property type="project" value="TreeGrafter"/>
</dbReference>
<dbReference type="EMBL" id="BMVG01000047">
    <property type="protein sequence ID" value="GHE14124.1"/>
    <property type="molecule type" value="Genomic_DNA"/>
</dbReference>
<feature type="compositionally biased region" description="Low complexity" evidence="1">
    <location>
        <begin position="306"/>
        <end position="318"/>
    </location>
</feature>
<comment type="caution">
    <text evidence="3">The sequence shown here is derived from an EMBL/GenBank/DDBJ whole genome shotgun (WGS) entry which is preliminary data.</text>
</comment>
<dbReference type="RefSeq" id="WP_189958787.1">
    <property type="nucleotide sequence ID" value="NZ_BMVG01000047.1"/>
</dbReference>
<dbReference type="Gene3D" id="3.30.559.30">
    <property type="entry name" value="Nonribosomal peptide synthetase, condensation domain"/>
    <property type="match status" value="1"/>
</dbReference>
<reference evidence="3" key="2">
    <citation type="submission" date="2020-09" db="EMBL/GenBank/DDBJ databases">
        <authorList>
            <person name="Sun Q."/>
            <person name="Ohkuma M."/>
        </authorList>
    </citation>
    <scope>NUCLEOTIDE SEQUENCE</scope>
    <source>
        <strain evidence="3">JCM 4714</strain>
    </source>
</reference>
<dbReference type="Pfam" id="PF00668">
    <property type="entry name" value="Condensation"/>
    <property type="match status" value="1"/>
</dbReference>
<evidence type="ECO:0000259" key="2">
    <source>
        <dbReference type="Pfam" id="PF00668"/>
    </source>
</evidence>
<dbReference type="GO" id="GO:0003824">
    <property type="term" value="F:catalytic activity"/>
    <property type="evidence" value="ECO:0007669"/>
    <property type="project" value="InterPro"/>
</dbReference>
<dbReference type="InterPro" id="IPR023213">
    <property type="entry name" value="CAT-like_dom_sf"/>
</dbReference>
<dbReference type="GO" id="GO:0031177">
    <property type="term" value="F:phosphopantetheine binding"/>
    <property type="evidence" value="ECO:0007669"/>
    <property type="project" value="TreeGrafter"/>
</dbReference>
<keyword evidence="4" id="KW-1185">Reference proteome</keyword>
<feature type="region of interest" description="Disordered" evidence="1">
    <location>
        <begin position="90"/>
        <end position="123"/>
    </location>
</feature>
<dbReference type="InterPro" id="IPR029058">
    <property type="entry name" value="AB_hydrolase_fold"/>
</dbReference>
<evidence type="ECO:0000256" key="1">
    <source>
        <dbReference type="SAM" id="MobiDB-lite"/>
    </source>
</evidence>
<gene>
    <name evidence="3" type="ORF">GCM10010339_83610</name>
</gene>
<dbReference type="GO" id="GO:0043041">
    <property type="term" value="P:amino acid activation for nonribosomal peptide biosynthetic process"/>
    <property type="evidence" value="ECO:0007669"/>
    <property type="project" value="TreeGrafter"/>
</dbReference>
<protein>
    <recommendedName>
        <fullName evidence="2">Condensation domain-containing protein</fullName>
    </recommendedName>
</protein>
<dbReference type="Gene3D" id="3.40.50.1820">
    <property type="entry name" value="alpha/beta hydrolase"/>
    <property type="match status" value="1"/>
</dbReference>
<dbReference type="GO" id="GO:0008610">
    <property type="term" value="P:lipid biosynthetic process"/>
    <property type="evidence" value="ECO:0007669"/>
    <property type="project" value="UniProtKB-ARBA"/>
</dbReference>
<feature type="domain" description="Condensation" evidence="2">
    <location>
        <begin position="117"/>
        <end position="267"/>
    </location>
</feature>
<dbReference type="GO" id="GO:0044550">
    <property type="term" value="P:secondary metabolite biosynthetic process"/>
    <property type="evidence" value="ECO:0007669"/>
    <property type="project" value="TreeGrafter"/>
</dbReference>
<dbReference type="PANTHER" id="PTHR45527">
    <property type="entry name" value="NONRIBOSOMAL PEPTIDE SYNTHETASE"/>
    <property type="match status" value="1"/>
</dbReference>